<dbReference type="GO" id="GO:0004359">
    <property type="term" value="F:glutaminase activity"/>
    <property type="evidence" value="ECO:0007669"/>
    <property type="project" value="UniProtKB-EC"/>
</dbReference>
<dbReference type="InterPro" id="IPR029062">
    <property type="entry name" value="Class_I_gatase-like"/>
</dbReference>
<comment type="catalytic activity">
    <reaction evidence="8">
        <text>N(2)-formyl-N(1)-(5-phospho-beta-D-ribosyl)glycinamide + L-glutamine + ATP + H2O = 2-formamido-N(1)-(5-O-phospho-beta-D-ribosyl)acetamidine + L-glutamate + ADP + phosphate + H(+)</text>
        <dbReference type="Rhea" id="RHEA:17129"/>
        <dbReference type="ChEBI" id="CHEBI:15377"/>
        <dbReference type="ChEBI" id="CHEBI:15378"/>
        <dbReference type="ChEBI" id="CHEBI:29985"/>
        <dbReference type="ChEBI" id="CHEBI:30616"/>
        <dbReference type="ChEBI" id="CHEBI:43474"/>
        <dbReference type="ChEBI" id="CHEBI:58359"/>
        <dbReference type="ChEBI" id="CHEBI:147286"/>
        <dbReference type="ChEBI" id="CHEBI:147287"/>
        <dbReference type="ChEBI" id="CHEBI:456216"/>
        <dbReference type="EC" id="6.3.5.3"/>
    </reaction>
</comment>
<dbReference type="SUPFAM" id="SSF52317">
    <property type="entry name" value="Class I glutamine amidotransferase-like"/>
    <property type="match status" value="1"/>
</dbReference>
<dbReference type="NCBIfam" id="TIGR01737">
    <property type="entry name" value="FGAM_synth_I"/>
    <property type="match status" value="1"/>
</dbReference>
<dbReference type="CDD" id="cd01740">
    <property type="entry name" value="GATase1_FGAR_AT"/>
    <property type="match status" value="1"/>
</dbReference>
<evidence type="ECO:0000256" key="1">
    <source>
        <dbReference type="ARBA" id="ARBA00022490"/>
    </source>
</evidence>
<dbReference type="PROSITE" id="PS51273">
    <property type="entry name" value="GATASE_TYPE_1"/>
    <property type="match status" value="1"/>
</dbReference>
<comment type="subunit">
    <text evidence="8">Part of the FGAM synthase complex composed of 1 PurL, 1 PurQ and 2 PurS subunits.</text>
</comment>
<keyword evidence="4 8" id="KW-0658">Purine biosynthesis</keyword>
<keyword evidence="5 8" id="KW-0378">Hydrolase</keyword>
<evidence type="ECO:0000256" key="5">
    <source>
        <dbReference type="ARBA" id="ARBA00022801"/>
    </source>
</evidence>
<dbReference type="PANTHER" id="PTHR47552:SF1">
    <property type="entry name" value="PHOSPHORIBOSYLFORMYLGLYCINAMIDINE SYNTHASE SUBUNIT PURQ"/>
    <property type="match status" value="1"/>
</dbReference>
<evidence type="ECO:0000256" key="3">
    <source>
        <dbReference type="ARBA" id="ARBA00022741"/>
    </source>
</evidence>
<evidence type="ECO:0000256" key="2">
    <source>
        <dbReference type="ARBA" id="ARBA00022598"/>
    </source>
</evidence>
<feature type="active site" evidence="8">
    <location>
        <position position="196"/>
    </location>
</feature>
<dbReference type="HOGENOM" id="CLU_001031_3_1_9"/>
<dbReference type="EMBL" id="CP001791">
    <property type="protein sequence ID" value="ADH98228.1"/>
    <property type="molecule type" value="Genomic_DNA"/>
</dbReference>
<keyword evidence="7 8" id="KW-0315">Glutamine amidotransferase</keyword>
<dbReference type="Gene3D" id="3.40.50.880">
    <property type="match status" value="1"/>
</dbReference>
<dbReference type="PANTHER" id="PTHR47552">
    <property type="entry name" value="PHOSPHORIBOSYLFORMYLGLYCINAMIDINE SYNTHASE SUBUNIT PURQ"/>
    <property type="match status" value="1"/>
</dbReference>
<accession>D6XYS0</accession>
<feature type="active site" evidence="8">
    <location>
        <position position="194"/>
    </location>
</feature>
<feature type="active site" description="Nucleophile" evidence="8">
    <location>
        <position position="86"/>
    </location>
</feature>
<evidence type="ECO:0000256" key="7">
    <source>
        <dbReference type="ARBA" id="ARBA00022962"/>
    </source>
</evidence>
<dbReference type="SMART" id="SM01211">
    <property type="entry name" value="GATase_5"/>
    <property type="match status" value="1"/>
</dbReference>
<keyword evidence="10" id="KW-1185">Reference proteome</keyword>
<comment type="pathway">
    <text evidence="8">Purine metabolism; IMP biosynthesis via de novo pathway; 5-amino-1-(5-phospho-D-ribosyl)imidazole from N(2)-formyl-N(1)-(5-phospho-D-ribosyl)glycinamide: step 1/2.</text>
</comment>
<dbReference type="RefSeq" id="WP_013171657.1">
    <property type="nucleotide sequence ID" value="NC_014219.1"/>
</dbReference>
<dbReference type="GO" id="GO:0005737">
    <property type="term" value="C:cytoplasm"/>
    <property type="evidence" value="ECO:0007669"/>
    <property type="project" value="UniProtKB-SubCell"/>
</dbReference>
<dbReference type="AlphaFoldDB" id="D6XYS0"/>
<proteinExistence type="inferred from homology"/>
<keyword evidence="2 8" id="KW-0436">Ligase</keyword>
<keyword evidence="3 8" id="KW-0547">Nucleotide-binding</keyword>
<protein>
    <recommendedName>
        <fullName evidence="8">Phosphoribosylformylglycinamidine synthase subunit PurQ</fullName>
        <shortName evidence="8">FGAM synthase</shortName>
        <ecNumber evidence="8">6.3.5.3</ecNumber>
    </recommendedName>
    <alternativeName>
        <fullName evidence="8">Formylglycinamide ribonucleotide amidotransferase subunit I</fullName>
        <shortName evidence="8">FGAR amidotransferase I</shortName>
        <shortName evidence="8">FGAR-AT I</shortName>
    </alternativeName>
    <alternativeName>
        <fullName evidence="8">Glutaminase PurQ</fullName>
        <ecNumber evidence="8">3.5.1.2</ecNumber>
    </alternativeName>
    <alternativeName>
        <fullName evidence="8">Phosphoribosylformylglycinamidine synthase subunit I</fullName>
    </alternativeName>
</protein>
<evidence type="ECO:0000313" key="9">
    <source>
        <dbReference type="EMBL" id="ADH98228.1"/>
    </source>
</evidence>
<dbReference type="KEGG" id="bse:Bsel_0693"/>
<dbReference type="OrthoDB" id="9804441at2"/>
<name>D6XYS0_BACIE</name>
<dbReference type="EC" id="6.3.5.3" evidence="8"/>
<dbReference type="GO" id="GO:0004642">
    <property type="term" value="F:phosphoribosylformylglycinamidine synthase activity"/>
    <property type="evidence" value="ECO:0007669"/>
    <property type="project" value="UniProtKB-UniRule"/>
</dbReference>
<dbReference type="EC" id="3.5.1.2" evidence="8"/>
<reference evidence="9" key="1">
    <citation type="submission" date="2009-10" db="EMBL/GenBank/DDBJ databases">
        <title>Complete sequence of Bacillus selenitireducens MLS10.</title>
        <authorList>
            <consortium name="US DOE Joint Genome Institute"/>
            <person name="Lucas S."/>
            <person name="Copeland A."/>
            <person name="Lapidus A."/>
            <person name="Glavina del Rio T."/>
            <person name="Dalin E."/>
            <person name="Tice H."/>
            <person name="Bruce D."/>
            <person name="Goodwin L."/>
            <person name="Pitluck S."/>
            <person name="Sims D."/>
            <person name="Brettin T."/>
            <person name="Detter J.C."/>
            <person name="Han C."/>
            <person name="Larimer F."/>
            <person name="Land M."/>
            <person name="Hauser L."/>
            <person name="Kyrpides N."/>
            <person name="Ovchinnikova G."/>
            <person name="Stolz J."/>
        </authorList>
    </citation>
    <scope>NUCLEOTIDE SEQUENCE [LARGE SCALE GENOMIC DNA]</scope>
    <source>
        <strain evidence="9">MLS10</strain>
    </source>
</reference>
<comment type="function">
    <text evidence="8">Part of the phosphoribosylformylglycinamidine synthase complex involved in the purines biosynthetic pathway. Catalyzes the ATP-dependent conversion of formylglycinamide ribonucleotide (FGAR) and glutamine to yield formylglycinamidine ribonucleotide (FGAM) and glutamate. The FGAM synthase complex is composed of three subunits. PurQ produces an ammonia molecule by converting glutamine to glutamate. PurL transfers the ammonia molecule to FGAR to form FGAM in an ATP-dependent manner. PurS interacts with PurQ and PurL and is thought to assist in the transfer of the ammonia molecule from PurQ to PurL.</text>
</comment>
<evidence type="ECO:0000256" key="8">
    <source>
        <dbReference type="HAMAP-Rule" id="MF_00421"/>
    </source>
</evidence>
<dbReference type="STRING" id="439292.Bsel_0693"/>
<dbReference type="HAMAP" id="MF_00421">
    <property type="entry name" value="PurQ"/>
    <property type="match status" value="1"/>
</dbReference>
<dbReference type="Proteomes" id="UP000000271">
    <property type="component" value="Chromosome"/>
</dbReference>
<dbReference type="Pfam" id="PF13507">
    <property type="entry name" value="GATase_5"/>
    <property type="match status" value="1"/>
</dbReference>
<dbReference type="GO" id="GO:0005524">
    <property type="term" value="F:ATP binding"/>
    <property type="evidence" value="ECO:0007669"/>
    <property type="project" value="UniProtKB-KW"/>
</dbReference>
<dbReference type="FunFam" id="3.40.50.880:FF:000019">
    <property type="entry name" value="Phosphoribosylformylglycinamidine synthase subunit PurQ"/>
    <property type="match status" value="1"/>
</dbReference>
<evidence type="ECO:0000256" key="4">
    <source>
        <dbReference type="ARBA" id="ARBA00022755"/>
    </source>
</evidence>
<dbReference type="InterPro" id="IPR010075">
    <property type="entry name" value="PRibForGlyAmidine_synth_PurQ"/>
</dbReference>
<dbReference type="PIRSF" id="PIRSF001586">
    <property type="entry name" value="FGAM_synth_I"/>
    <property type="match status" value="1"/>
</dbReference>
<keyword evidence="6 8" id="KW-0067">ATP-binding</keyword>
<dbReference type="GO" id="GO:0006189">
    <property type="term" value="P:'de novo' IMP biosynthetic process"/>
    <property type="evidence" value="ECO:0007669"/>
    <property type="project" value="UniProtKB-UniRule"/>
</dbReference>
<dbReference type="eggNOG" id="COG0047">
    <property type="taxonomic scope" value="Bacteria"/>
</dbReference>
<evidence type="ECO:0000313" key="10">
    <source>
        <dbReference type="Proteomes" id="UP000000271"/>
    </source>
</evidence>
<evidence type="ECO:0000256" key="6">
    <source>
        <dbReference type="ARBA" id="ARBA00022840"/>
    </source>
</evidence>
<sequence>MKFAVIVFPGSNCDSDMYHAAKDELGEEATFVFHHETDLSGYDGILLPGGFSYGDYLRSGAIAQFSPVMKAVAEAAEAGKPVLGVCNGFQILLEAGLLPGAMRRNEQLTFICKTVPLTVVNNNTSFTSLYEEGEVIQIPVAHGDGNYYCDDETLASLKANNQIVFTYTEPINGSVADIAGIVNKAGNVLGMMPHPERAVDQLLGSDDGLKLFQSIVKHWRDHHAVTS</sequence>
<dbReference type="NCBIfam" id="NF002957">
    <property type="entry name" value="PRK03619.1"/>
    <property type="match status" value="1"/>
</dbReference>
<keyword evidence="1 8" id="KW-0963">Cytoplasm</keyword>
<dbReference type="UniPathway" id="UPA00074">
    <property type="reaction ID" value="UER00128"/>
</dbReference>
<gene>
    <name evidence="8" type="primary">purQ</name>
    <name evidence="9" type="ordered locus">Bsel_0693</name>
</gene>
<comment type="catalytic activity">
    <reaction evidence="8">
        <text>L-glutamine + H2O = L-glutamate + NH4(+)</text>
        <dbReference type="Rhea" id="RHEA:15889"/>
        <dbReference type="ChEBI" id="CHEBI:15377"/>
        <dbReference type="ChEBI" id="CHEBI:28938"/>
        <dbReference type="ChEBI" id="CHEBI:29985"/>
        <dbReference type="ChEBI" id="CHEBI:58359"/>
        <dbReference type="EC" id="3.5.1.2"/>
    </reaction>
</comment>
<organism evidence="9 10">
    <name type="scientific">Bacillus selenitireducens (strain ATCC 700615 / DSM 15326 / MLS10)</name>
    <dbReference type="NCBI Taxonomy" id="439292"/>
    <lineage>
        <taxon>Bacteria</taxon>
        <taxon>Bacillati</taxon>
        <taxon>Bacillota</taxon>
        <taxon>Bacilli</taxon>
        <taxon>Bacillales</taxon>
        <taxon>Bacillaceae</taxon>
        <taxon>Salisediminibacterium</taxon>
    </lineage>
</organism>
<comment type="subcellular location">
    <subcellularLocation>
        <location evidence="8">Cytoplasm</location>
    </subcellularLocation>
</comment>